<evidence type="ECO:0008006" key="3">
    <source>
        <dbReference type="Google" id="ProtNLM"/>
    </source>
</evidence>
<name>A0A7T1AKB6_ATRLM</name>
<accession>A0A7T1AKB6</accession>
<dbReference type="KEGG" id="alam:RT761_00708"/>
<evidence type="ECO:0000313" key="1">
    <source>
        <dbReference type="EMBL" id="QPM67505.1"/>
    </source>
</evidence>
<sequence>MNMKLIGIIVFLVFYLFILQEAWAKKDSSKETALFEINAETQKIISLKKDVVSSLALNFISVTTDQPIYWTNEEVHLKLICPIRPHSSFNLLLQKKDSTPQEIGPVTLNEAGILVETILSGKEKKLEAGEYRIEVHSEDGSLSGYASFSVVEGALGAVSFAHDFKEVTSAEELGSTLGAWFLGNAAGAGLRWGNGLNVKNEIRIFNQPFEGEAVIKSRCYLPGCDGIEAGPPVYIDIKKGQLETVLDVGGHSGPFEIEVITEKGTIRYLFSRSGHIERQAIPVSSRLTNSFSVSLAPYQESTPLLGRGLYVIEGEHQDQDPVELPSVITNQNQKLELQIKQKIINSRLFLLFPDKKGNFQVEEVKINETLDKGQKILLDVQSPMTFIAIGGFIENQAEIFEGWAMIFTETTFDIGIKIPNEGHPLQKSIIEISIFDRFNHHPLLAYGILEVFDNRVASKSPREPLISALGDSFRNLSNYLVSWRDWTGIIREERPAKGLLNQIATLFMSKDAAAPSSTADDYKMETPLSALSASEEINITTESVPQETIREGEKKVVYCGIFQTDQRGKAKILVELPPQIGRCTARVVVIDQFDYQEKTQMIDVQKKNYIEVDFPNIIIPGAMLNPQIQVVNTELNSLILKISGAGLAKPVTFTIEPGTTNPSFQMTGENYGSLLFELLGTQGKIFDQRVVEIHNVESFPTTFTDIFVSEGNPVLIEPHRRIAAFSNPAQLLRGMVTTIETNIYSWFGHAEAVSASCALRALLLTAIEKNLIDDEGMAKTLISEVIKGVNDLDSVFMDTSSNLIAPYPGLKGEPLWSIWVMKNLSIMISALKNSSKLMEELEPTLDKAQNLVNIIIAELKKRHYPIKEEGYFDPEENQNDLIPIEIDGKVVYKTITDKAVVHWFVEKIWPVYFDAPVKNMRDINLKFITAYDTYRFLRAFERSGVYYYLLLNAKALFLQNDPRFYEVFKTIAKGMILTQDPGMIQGPALLGGVYSSPNTMVKFLELLLLMMEKNDILANPVLHLEMDGKTQTTSLGDKPFVLEPIEVPVKLTSPNYVIYQADRNESISLFHYLTDEKPFFSVTTSRNYFSVGEEGTIRIELDYDKDPSEYYALVVAPSVLSIRQTTDLLSDYKGQIIYGQKTLGGVKMQMITAPFRGAREMVLEVEGTYQGKSEGLVLVRHISNPNIIQAVKIPAISVQ</sequence>
<reference evidence="1 2" key="1">
    <citation type="journal article" date="2021" name="Nat. Commun.">
        <title>Isolation of a member of the candidate phylum Atribacteria reveals a unique cell membrane structure.</title>
        <authorList>
            <person name="Taiki K."/>
            <person name="Nobu M.K."/>
            <person name="Kusada H."/>
            <person name="Meng X.-Y."/>
            <person name="Hosoki N."/>
            <person name="Uematsu K."/>
            <person name="Yoshioka H."/>
            <person name="Kamagata Y."/>
            <person name="Tamaki H."/>
        </authorList>
    </citation>
    <scope>NUCLEOTIDE SEQUENCE [LARGE SCALE GENOMIC DNA]</scope>
    <source>
        <strain evidence="1 2">RT761</strain>
    </source>
</reference>
<dbReference type="EMBL" id="CP065383">
    <property type="protein sequence ID" value="QPM67505.1"/>
    <property type="molecule type" value="Genomic_DNA"/>
</dbReference>
<protein>
    <recommendedName>
        <fullName evidence="3">Alpha-2-macroglobulin domain-containing protein</fullName>
    </recommendedName>
</protein>
<proteinExistence type="predicted"/>
<dbReference type="RefSeq" id="WP_218112705.1">
    <property type="nucleotide sequence ID" value="NZ_CP065383.1"/>
</dbReference>
<dbReference type="AlphaFoldDB" id="A0A7T1AKB6"/>
<keyword evidence="2" id="KW-1185">Reference proteome</keyword>
<dbReference type="Proteomes" id="UP000594463">
    <property type="component" value="Chromosome"/>
</dbReference>
<gene>
    <name evidence="1" type="ORF">RT761_00708</name>
</gene>
<organism evidence="1 2">
    <name type="scientific">Atribacter laminatus</name>
    <dbReference type="NCBI Taxonomy" id="2847778"/>
    <lineage>
        <taxon>Bacteria</taxon>
        <taxon>Pseudomonadati</taxon>
        <taxon>Atribacterota</taxon>
        <taxon>Atribacteria</taxon>
        <taxon>Atribacterales</taxon>
        <taxon>Atribacteraceae</taxon>
        <taxon>Atribacter</taxon>
    </lineage>
</organism>
<evidence type="ECO:0000313" key="2">
    <source>
        <dbReference type="Proteomes" id="UP000594463"/>
    </source>
</evidence>